<dbReference type="InterPro" id="IPR000073">
    <property type="entry name" value="AB_hydrolase_1"/>
</dbReference>
<evidence type="ECO:0000313" key="3">
    <source>
        <dbReference type="EMBL" id="AND70267.1"/>
    </source>
</evidence>
<dbReference type="RefSeq" id="WP_017461777.1">
    <property type="nucleotide sequence ID" value="NZ_CP014841.1"/>
</dbReference>
<dbReference type="KEGG" id="dtx:ATSB10_28130"/>
<dbReference type="InterPro" id="IPR051044">
    <property type="entry name" value="MAG_DAG_Lipase"/>
</dbReference>
<accession>A0A160N3I7</accession>
<dbReference type="STRING" id="445710.ATSB10_28130"/>
<feature type="region of interest" description="Disordered" evidence="1">
    <location>
        <begin position="1"/>
        <end position="23"/>
    </location>
</feature>
<dbReference type="Gene3D" id="3.40.50.1820">
    <property type="entry name" value="alpha/beta hydrolase"/>
    <property type="match status" value="1"/>
</dbReference>
<sequence>MDVATCPQPPHARAPEGKRDEQRLPDGQVLVRRHWALPGAHRAVLLVHGLGEHSGRYRHVAAWFNARGYDVMAYDQRGHGHSPGPRGVLSHPDDLLADLAAVYAGYAGTAPALPLLLGHSMGGLVAARAVLDGRVTPAALVLSSPAFRSHEAPWLQSLAAVLSRTLPNLPLRTGLALDHLSHDAAVIAAYRDDPLCSGRITPRMADFIFRAGPSCIADAARLPVPTLLLAAGADRLVDPAGSREFASAAWSSPHLTTRHFDTLYHELFNESEPGRSQVMKQLGDWLARLPG</sequence>
<dbReference type="PRINTS" id="PR00111">
    <property type="entry name" value="ABHYDROLASE"/>
</dbReference>
<dbReference type="PATRIC" id="fig|445710.3.peg.2808"/>
<reference evidence="3 4" key="1">
    <citation type="submission" date="2016-02" db="EMBL/GenBank/DDBJ databases">
        <title>Complete genome sequencing and analysis of ATSB10, Dyella thiooxydans isolated from rhizosphere soil of sunflower (Helianthus annuus L.).</title>
        <authorList>
            <person name="Lee Y."/>
            <person name="Hwangbo K."/>
            <person name="Chung H."/>
            <person name="Yoo J."/>
            <person name="Kim K.Y."/>
            <person name="Sa T.M."/>
            <person name="Um Y."/>
            <person name="Madhaiyan M."/>
        </authorList>
    </citation>
    <scope>NUCLEOTIDE SEQUENCE [LARGE SCALE GENOMIC DNA]</scope>
    <source>
        <strain evidence="3 4">ATSB10</strain>
    </source>
</reference>
<dbReference type="AlphaFoldDB" id="A0A160N3I7"/>
<feature type="domain" description="Serine aminopeptidase S33" evidence="2">
    <location>
        <begin position="41"/>
        <end position="272"/>
    </location>
</feature>
<evidence type="ECO:0000313" key="4">
    <source>
        <dbReference type="Proteomes" id="UP000077255"/>
    </source>
</evidence>
<gene>
    <name evidence="3" type="ORF">ATSB10_28130</name>
</gene>
<dbReference type="InterPro" id="IPR029058">
    <property type="entry name" value="AB_hydrolase_fold"/>
</dbReference>
<dbReference type="OrthoDB" id="9806902at2"/>
<dbReference type="Pfam" id="PF12146">
    <property type="entry name" value="Hydrolase_4"/>
    <property type="match status" value="1"/>
</dbReference>
<protein>
    <recommendedName>
        <fullName evidence="2">Serine aminopeptidase S33 domain-containing protein</fullName>
    </recommendedName>
</protein>
<organism evidence="3 4">
    <name type="scientific">Dyella thiooxydans</name>
    <dbReference type="NCBI Taxonomy" id="445710"/>
    <lineage>
        <taxon>Bacteria</taxon>
        <taxon>Pseudomonadati</taxon>
        <taxon>Pseudomonadota</taxon>
        <taxon>Gammaproteobacteria</taxon>
        <taxon>Lysobacterales</taxon>
        <taxon>Rhodanobacteraceae</taxon>
        <taxon>Dyella</taxon>
    </lineage>
</organism>
<dbReference type="SUPFAM" id="SSF53474">
    <property type="entry name" value="alpha/beta-Hydrolases"/>
    <property type="match status" value="1"/>
</dbReference>
<dbReference type="Proteomes" id="UP000077255">
    <property type="component" value="Chromosome"/>
</dbReference>
<name>A0A160N3I7_9GAMM</name>
<dbReference type="PANTHER" id="PTHR11614">
    <property type="entry name" value="PHOSPHOLIPASE-RELATED"/>
    <property type="match status" value="1"/>
</dbReference>
<proteinExistence type="predicted"/>
<dbReference type="EMBL" id="CP014841">
    <property type="protein sequence ID" value="AND70267.1"/>
    <property type="molecule type" value="Genomic_DNA"/>
</dbReference>
<evidence type="ECO:0000259" key="2">
    <source>
        <dbReference type="Pfam" id="PF12146"/>
    </source>
</evidence>
<evidence type="ECO:0000256" key="1">
    <source>
        <dbReference type="SAM" id="MobiDB-lite"/>
    </source>
</evidence>
<feature type="compositionally biased region" description="Basic and acidic residues" evidence="1">
    <location>
        <begin position="13"/>
        <end position="23"/>
    </location>
</feature>
<keyword evidence="4" id="KW-1185">Reference proteome</keyword>
<dbReference type="InterPro" id="IPR022742">
    <property type="entry name" value="Hydrolase_4"/>
</dbReference>